<evidence type="ECO:0000256" key="2">
    <source>
        <dbReference type="ARBA" id="ARBA00022737"/>
    </source>
</evidence>
<feature type="compositionally biased region" description="Basic residues" evidence="3">
    <location>
        <begin position="1720"/>
        <end position="1730"/>
    </location>
</feature>
<dbReference type="CDD" id="cd23767">
    <property type="entry name" value="IQCD"/>
    <property type="match status" value="1"/>
</dbReference>
<organism evidence="4 5">
    <name type="scientific">Ictalurus punctatus</name>
    <name type="common">Channel catfish</name>
    <name type="synonym">Silurus punctatus</name>
    <dbReference type="NCBI Taxonomy" id="7998"/>
    <lineage>
        <taxon>Eukaryota</taxon>
        <taxon>Metazoa</taxon>
        <taxon>Chordata</taxon>
        <taxon>Craniata</taxon>
        <taxon>Vertebrata</taxon>
        <taxon>Euteleostomi</taxon>
        <taxon>Actinopterygii</taxon>
        <taxon>Neopterygii</taxon>
        <taxon>Teleostei</taxon>
        <taxon>Ostariophysi</taxon>
        <taxon>Siluriformes</taxon>
        <taxon>Ictaluridae</taxon>
        <taxon>Ictalurus</taxon>
    </lineage>
</organism>
<evidence type="ECO:0000313" key="6">
    <source>
        <dbReference type="RefSeq" id="XP_053533925.1"/>
    </source>
</evidence>
<evidence type="ECO:0000313" key="5">
    <source>
        <dbReference type="RefSeq" id="XP_053533924.1"/>
    </source>
</evidence>
<keyword evidence="4" id="KW-1185">Reference proteome</keyword>
<dbReference type="InterPro" id="IPR050836">
    <property type="entry name" value="SDS22/Internalin_LRR"/>
</dbReference>
<feature type="region of interest" description="Disordered" evidence="3">
    <location>
        <begin position="286"/>
        <end position="713"/>
    </location>
</feature>
<feature type="compositionally biased region" description="Basic and acidic residues" evidence="3">
    <location>
        <begin position="584"/>
        <end position="713"/>
    </location>
</feature>
<feature type="region of interest" description="Disordered" evidence="3">
    <location>
        <begin position="751"/>
        <end position="775"/>
    </location>
</feature>
<dbReference type="InterPro" id="IPR001611">
    <property type="entry name" value="Leu-rich_rpt"/>
</dbReference>
<dbReference type="PROSITE" id="PS50096">
    <property type="entry name" value="IQ"/>
    <property type="match status" value="2"/>
</dbReference>
<dbReference type="RefSeq" id="XP_053533924.1">
    <property type="nucleotide sequence ID" value="XM_053677949.1"/>
</dbReference>
<dbReference type="SMART" id="SM00365">
    <property type="entry name" value="LRR_SD22"/>
    <property type="match status" value="5"/>
</dbReference>
<dbReference type="PANTHER" id="PTHR46652">
    <property type="entry name" value="LEUCINE-RICH REPEAT AND IQ DOMAIN-CONTAINING PROTEIN 1-RELATED"/>
    <property type="match status" value="1"/>
</dbReference>
<feature type="compositionally biased region" description="Polar residues" evidence="3">
    <location>
        <begin position="760"/>
        <end position="769"/>
    </location>
</feature>
<keyword evidence="2" id="KW-0677">Repeat</keyword>
<dbReference type="Gene3D" id="1.20.5.190">
    <property type="match status" value="1"/>
</dbReference>
<reference evidence="4" key="1">
    <citation type="journal article" date="2016" name="Nat. Commun.">
        <title>The channel catfish genome sequence provides insights into the evolution of scale formation in teleosts.</title>
        <authorList>
            <person name="Liu Z."/>
            <person name="Liu S."/>
            <person name="Yao J."/>
            <person name="Bao L."/>
            <person name="Zhang J."/>
            <person name="Li Y."/>
            <person name="Jiang C."/>
            <person name="Sun L."/>
            <person name="Wang R."/>
            <person name="Zhang Y."/>
            <person name="Zhou T."/>
            <person name="Zeng Q."/>
            <person name="Fu Q."/>
            <person name="Gao S."/>
            <person name="Li N."/>
            <person name="Koren S."/>
            <person name="Jiang Y."/>
            <person name="Zimin A."/>
            <person name="Xu P."/>
            <person name="Phillippy A.M."/>
            <person name="Geng X."/>
            <person name="Song L."/>
            <person name="Sun F."/>
            <person name="Li C."/>
            <person name="Wang X."/>
            <person name="Chen A."/>
            <person name="Jin Y."/>
            <person name="Yuan Z."/>
            <person name="Yang Y."/>
            <person name="Tan S."/>
            <person name="Peatman E."/>
            <person name="Lu J."/>
            <person name="Qin Z."/>
            <person name="Dunham R."/>
            <person name="Li Z."/>
            <person name="Sonstegard T."/>
            <person name="Feng J."/>
            <person name="Danzmann R.G."/>
            <person name="Schroeder S."/>
            <person name="Scheffler B."/>
            <person name="Duke M.V."/>
            <person name="Ballard L."/>
            <person name="Kucuktas H."/>
            <person name="Kaltenboeck L."/>
            <person name="Liu H."/>
            <person name="Armbruster J."/>
            <person name="Xie Y."/>
            <person name="Kirby M.L."/>
            <person name="Tian Y."/>
            <person name="Flanagan M.E."/>
            <person name="Mu W."/>
            <person name="Waldbieser G.C."/>
        </authorList>
    </citation>
    <scope>NUCLEOTIDE SEQUENCE [LARGE SCALE GENOMIC DNA]</scope>
    <source>
        <strain evidence="4">SDA103</strain>
    </source>
</reference>
<dbReference type="Gene3D" id="3.80.10.10">
    <property type="entry name" value="Ribonuclease Inhibitor"/>
    <property type="match status" value="3"/>
</dbReference>
<feature type="compositionally biased region" description="Basic residues" evidence="3">
    <location>
        <begin position="1349"/>
        <end position="1363"/>
    </location>
</feature>
<proteinExistence type="predicted"/>
<evidence type="ECO:0000313" key="4">
    <source>
        <dbReference type="Proteomes" id="UP000221080"/>
    </source>
</evidence>
<sequence length="1730" mass="201028">MDEHDIEQAIDEELEKLSVNLSDMGTDSDADIEEDFTASNEKLENDLPDSVLAYFKASSNRMNSFEQLILEDLNDLETMCNEMFRPSQHAALLNELGSNFDEDPLKLKERIMSEIEEQVGSPCETHDSNGDGDDTEYDTHKDSERQFMFEWRRLEERLRKDEEQRLAELEAEREQCLNSAREEEEKRRRSEQLKEELRRTEAMNQFEYLKPVVGDGEISQSLQFEMVKQQELIKILEEQIAEERRVFEEVQQEEGRRSEARCTAAATKLQAAFRGTLVRRWSKKELTKRREEERRRQELRKERERRREREERMKMEWENERRRVEQEEQHHREEAERRRAEYERAKVHERHRLERERKLEEQRRKEKEEAKRIDDERKRKEEEEKQKRMEERRVEEERRKVQEEEKIKNQEKAKRTEHEIKKKDEVESSGGMEERRVEEERKRKDGEEAKSIEDERKRKEEEEKQKRLEERRVEEERRKVQEGEEKKIKNEDKAKRTKDEIKRKDEVESSGGMEEMRVEEERKRKEGDEAKRIEDERKRKEEEEKQKSMEIRRMEEEKRKVQLEEEKERKEVEEAKRTQYGRKRKEEEKLRRMEEGRGEEEKKRKEEEEKRTEAEIKRKEEEQKMINEKRVVEQFRLKQKEQVKKNETEQMQKEQRKGQDFKAEEIAMKRNDDRQNMEERSRNIIKEKGSGDQRENPKTDKESKNTTKWGKDEEFGDNVSQLLLSQSVNMSKSFLPRTLPSRNRQGEQLSCNLVSPLPSPSTDNSSVTASPFEEKRVTDTRGLQCALDDSSSACLPDSTEQKRLAWMMNCIAWSKLSMQNKRKGLSAPPRRRAHRRASGHSLLPLPVDAILRSGSWSSLKQVTSVTLEDLSSCSLSTLSECTRLQSLTLRRCSLQALDGLNQCTELQHIDLQENDIAYVDCGGLARLEVLLLGRNQLTSIHGLDDAVNLTVLQLSHNIISRISGLGSLKKLHRLIVDHNQLISTRGLSEAFTLLHLDCSYNHLSHIEGLENCALLNMLDLRGNNLTELPVLKNHVLLRELYLDDNSICSLHGLNSCWLPLLRCLSVPQNSITLLPLLVDLLSLKTLNVSLNCLSELRNICMSLQGCTHLQELSITNNPVQQENNWRSSVLAVNPSLIKLNGEQTGASGKLSADSTQLWSFQALCQAHQDQIDSVLQRHNVEISSAPSALHAQLLVGKHAAELFQLAEEQRYAHEYGDSCVCETAMQEPVASRSLHELSAWDLTQEKSAEAKTQQPAEDKTLSWQAPHVQNVTHNCQSPYGDYNVGCAGSCISPTQQFRDTQPSEDRSSRYGVQASRVDLKTVAVMVIQRRWREHRQRRRTGHLGTPAKAHTRLSPPRKVKSSKRKPECLNKDYAASVIQAVWRGYALRKRLTRALMLAQISEGDEPFEEVDMDEFIFDEEAMEKDWITLHSDMSPSSVLPYSEQLPLPKPLLPLPEFDKSASVEPFKLRQAWISGEEAPVSEQSPSTDPSTRMRCPASRLGKYSLSEKSEKILEEWGFSSFSTALLMLKRAQRMKAGKQQHPRKLQYPAVHLTLFKNHDMRPVEMAIQRSRPEFREEINDGRGDVSVQEALRGEPEQTQTRHRTYQWLQTQAVPCRRSSASSVSDHFLPEIDPEILNGGRVQLVASTGYRESPDSAMRLWIDGAGFSSSQNHQAHTRTHSAGHAKKEMPSPQRVTLAPSQKERISFRDNPVLLSGGWGGGKKRSKANKLK</sequence>
<dbReference type="CTD" id="84125"/>
<feature type="compositionally biased region" description="Basic and acidic residues" evidence="3">
    <location>
        <begin position="514"/>
        <end position="577"/>
    </location>
</feature>
<feature type="compositionally biased region" description="Basic residues" evidence="3">
    <location>
        <begin position="1674"/>
        <end position="1683"/>
    </location>
</feature>
<feature type="region of interest" description="Disordered" evidence="3">
    <location>
        <begin position="118"/>
        <end position="139"/>
    </location>
</feature>
<dbReference type="PANTHER" id="PTHR46652:SF7">
    <property type="entry name" value="LEUCINE-RICH REPEAT AND IQ DOMAIN-CONTAINING PROTEIN 1"/>
    <property type="match status" value="1"/>
</dbReference>
<dbReference type="SMART" id="SM00015">
    <property type="entry name" value="IQ"/>
    <property type="match status" value="3"/>
</dbReference>
<evidence type="ECO:0000256" key="1">
    <source>
        <dbReference type="ARBA" id="ARBA00022614"/>
    </source>
</evidence>
<dbReference type="PROSITE" id="PS51450">
    <property type="entry name" value="LRR"/>
    <property type="match status" value="5"/>
</dbReference>
<name>A0A9F7TE03_ICTPU</name>
<keyword evidence="1" id="KW-0433">Leucine-rich repeat</keyword>
<feature type="region of interest" description="Disordered" evidence="3">
    <location>
        <begin position="1668"/>
        <end position="1730"/>
    </location>
</feature>
<dbReference type="SUPFAM" id="SSF52058">
    <property type="entry name" value="L domain-like"/>
    <property type="match status" value="1"/>
</dbReference>
<dbReference type="Proteomes" id="UP000221080">
    <property type="component" value="Chromosome 4"/>
</dbReference>
<evidence type="ECO:0000256" key="3">
    <source>
        <dbReference type="SAM" id="MobiDB-lite"/>
    </source>
</evidence>
<dbReference type="KEGG" id="ipu:108264064"/>
<protein>
    <submittedName>
        <fullName evidence="5 6">Leucine-rich repeat and IQ domain-containing protein 1 isoform X1</fullName>
    </submittedName>
</protein>
<dbReference type="InterPro" id="IPR000048">
    <property type="entry name" value="IQ_motif_EF-hand-BS"/>
</dbReference>
<dbReference type="OrthoDB" id="266138at2759"/>
<dbReference type="RefSeq" id="XP_053533925.1">
    <property type="nucleotide sequence ID" value="XM_053677950.1"/>
</dbReference>
<dbReference type="InterPro" id="IPR032675">
    <property type="entry name" value="LRR_dom_sf"/>
</dbReference>
<accession>A0A9F7TE03</accession>
<feature type="region of interest" description="Disordered" evidence="3">
    <location>
        <begin position="172"/>
        <end position="194"/>
    </location>
</feature>
<feature type="region of interest" description="Disordered" evidence="3">
    <location>
        <begin position="1334"/>
        <end position="1365"/>
    </location>
</feature>
<feature type="compositionally biased region" description="Basic and acidic residues" evidence="3">
    <location>
        <begin position="286"/>
        <end position="507"/>
    </location>
</feature>
<dbReference type="GeneID" id="108264064"/>
<dbReference type="Pfam" id="PF00612">
    <property type="entry name" value="IQ"/>
    <property type="match status" value="2"/>
</dbReference>
<reference evidence="5 6" key="2">
    <citation type="submission" date="2025-04" db="UniProtKB">
        <authorList>
            <consortium name="RefSeq"/>
        </authorList>
    </citation>
    <scope>IDENTIFICATION</scope>
    <source>
        <tissue evidence="5 6">Blood</tissue>
    </source>
</reference>
<gene>
    <name evidence="5 6" type="primary">lrriq1</name>
</gene>